<accession>A0A2G5VS51</accession>
<dbReference type="EMBL" id="PDUG01000001">
    <property type="protein sequence ID" value="PIC54582.1"/>
    <property type="molecule type" value="Genomic_DNA"/>
</dbReference>
<sequence>MLEDTEEPPILTEEEAKEILDGVSFFSLEFDDIQGLATFMQAHARQLPESEYVIEVFRRYCYGVVRCVEVDRKCSKRFIPNFVSVIQQLKDAEKVIQAVYEVLLSLPMMLQARWDILTMLASTRMIEDLDEVLFKEVMSCAPDQDLAARCSSTVLQMAANPKTCEKAAEIVFRGLTSPIFATRNNVTRSWLGRIISMKSSQKCIEKVLDLCREEVIRSHSKMWPVAFREISGLTCVDLQWKPVLDEEPYDTLTFALMGYFSVLIALKHSSSQVHVKLKHDDVVVAKGVEFLGAICSKQAFLVCSKYKIYPPNLERAVIMEMTSPRNPDIYDIIDEDMVKSFSTDTQVHFTKEKLKWLITQKQNETMLQTLEAHRAEILAKMDQKFYPAEDDGSLRVEINLHTELAAQNTLKRFLKIQHPTEEYPSVAAVMEHLSLQNIDERLYCQKINKINDKCREMFRDRKFSRKVYTEIVFDMITKIPLRSVVDYVGTTIKEESKKEIMIREKIFKMACDLMILDDENARPPSLYHCFIATCYETVKVTEVWNICRSLKSGIKKRKMAEMLSKVVTSSEITVETDVLHDIIVCCLGIHPFRFDIESTQLFVAAVSKLLAFRNESERIMLFEAIADQPEILDLIQQILCHSADMFSSAAFQMVLFFFTRFHVGAIEFYPEEHLRTISQIVNFCHWSIRKFAGETMMLSIAIDAICGFLPWSYLREKALLKDGGADELEDPVEKLIVRNLRHNRFCVLLAEHNKDDVMMTIEDFELLPQAQFIVEILRNKDKGKKPLNALAQKLAKLVVAAKSFEEIHAVWLAYGLLSDKAVELIEEAEKYKGKEKDWKLRYPSRTFMNSLVDAGAAFQTTVSDIRMANSWLDKGLGKIQILTDKKFCLDQCPP</sequence>
<dbReference type="OrthoDB" id="5789170at2759"/>
<dbReference type="Proteomes" id="UP000230233">
    <property type="component" value="Chromosome I"/>
</dbReference>
<comment type="caution">
    <text evidence="1">The sequence shown here is derived from an EMBL/GenBank/DDBJ whole genome shotgun (WGS) entry which is preliminary data.</text>
</comment>
<evidence type="ECO:0000313" key="1">
    <source>
        <dbReference type="EMBL" id="PIC54582.1"/>
    </source>
</evidence>
<keyword evidence="2" id="KW-1185">Reference proteome</keyword>
<dbReference type="AlphaFoldDB" id="A0A2G5VS51"/>
<gene>
    <name evidence="1" type="primary">Cni-F56G4.6</name>
    <name evidence="1" type="synonym">Cnig_chr_I.g3777</name>
    <name evidence="1" type="ORF">B9Z55_003777</name>
</gene>
<reference evidence="2" key="1">
    <citation type="submission" date="2017-10" db="EMBL/GenBank/DDBJ databases">
        <title>Rapid genome shrinkage in a self-fertile nematode reveals novel sperm competition proteins.</title>
        <authorList>
            <person name="Yin D."/>
            <person name="Schwarz E.M."/>
            <person name="Thomas C.G."/>
            <person name="Felde R.L."/>
            <person name="Korf I.F."/>
            <person name="Cutter A.D."/>
            <person name="Schartner C.M."/>
            <person name="Ralston E.J."/>
            <person name="Meyer B.J."/>
            <person name="Haag E.S."/>
        </authorList>
    </citation>
    <scope>NUCLEOTIDE SEQUENCE [LARGE SCALE GENOMIC DNA]</scope>
    <source>
        <strain evidence="2">JU1422</strain>
    </source>
</reference>
<proteinExistence type="predicted"/>
<evidence type="ECO:0000313" key="2">
    <source>
        <dbReference type="Proteomes" id="UP000230233"/>
    </source>
</evidence>
<organism evidence="1 2">
    <name type="scientific">Caenorhabditis nigoni</name>
    <dbReference type="NCBI Taxonomy" id="1611254"/>
    <lineage>
        <taxon>Eukaryota</taxon>
        <taxon>Metazoa</taxon>
        <taxon>Ecdysozoa</taxon>
        <taxon>Nematoda</taxon>
        <taxon>Chromadorea</taxon>
        <taxon>Rhabditida</taxon>
        <taxon>Rhabditina</taxon>
        <taxon>Rhabditomorpha</taxon>
        <taxon>Rhabditoidea</taxon>
        <taxon>Rhabditidae</taxon>
        <taxon>Peloderinae</taxon>
        <taxon>Caenorhabditis</taxon>
    </lineage>
</organism>
<name>A0A2G5VS51_9PELO</name>
<protein>
    <submittedName>
        <fullName evidence="1">Uncharacterized protein</fullName>
    </submittedName>
</protein>